<feature type="compositionally biased region" description="Low complexity" evidence="1">
    <location>
        <begin position="219"/>
        <end position="232"/>
    </location>
</feature>
<feature type="compositionally biased region" description="Gly residues" evidence="1">
    <location>
        <begin position="177"/>
        <end position="186"/>
    </location>
</feature>
<name>A0A8C0R8H9_CANLU</name>
<reference evidence="2" key="1">
    <citation type="submission" date="2025-08" db="UniProtKB">
        <authorList>
            <consortium name="Ensembl"/>
        </authorList>
    </citation>
    <scope>IDENTIFICATION</scope>
</reference>
<dbReference type="Ensembl" id="ENSCAFT00020039628.1">
    <property type="protein sequence ID" value="ENSCAFP00020034324.1"/>
    <property type="gene ID" value="ENSCAFG00020026627.1"/>
</dbReference>
<protein>
    <submittedName>
        <fullName evidence="2">Uncharacterized protein</fullName>
    </submittedName>
</protein>
<evidence type="ECO:0000313" key="3">
    <source>
        <dbReference type="Proteomes" id="UP000694391"/>
    </source>
</evidence>
<proteinExistence type="predicted"/>
<accession>A0A8C0R8H9</accession>
<dbReference type="AlphaFoldDB" id="A0A8C0R8H9"/>
<feature type="compositionally biased region" description="Low complexity" evidence="1">
    <location>
        <begin position="300"/>
        <end position="313"/>
    </location>
</feature>
<feature type="region of interest" description="Disordered" evidence="1">
    <location>
        <begin position="27"/>
        <end position="51"/>
    </location>
</feature>
<feature type="region of interest" description="Disordered" evidence="1">
    <location>
        <begin position="160"/>
        <end position="186"/>
    </location>
</feature>
<organism evidence="2 3">
    <name type="scientific">Canis lupus dingo</name>
    <name type="common">dingo</name>
    <dbReference type="NCBI Taxonomy" id="286419"/>
    <lineage>
        <taxon>Eukaryota</taxon>
        <taxon>Metazoa</taxon>
        <taxon>Chordata</taxon>
        <taxon>Craniata</taxon>
        <taxon>Vertebrata</taxon>
        <taxon>Euteleostomi</taxon>
        <taxon>Mammalia</taxon>
        <taxon>Eutheria</taxon>
        <taxon>Laurasiatheria</taxon>
        <taxon>Carnivora</taxon>
        <taxon>Caniformia</taxon>
        <taxon>Canidae</taxon>
        <taxon>Canis</taxon>
    </lineage>
</organism>
<feature type="compositionally biased region" description="Gly residues" evidence="1">
    <location>
        <begin position="315"/>
        <end position="328"/>
    </location>
</feature>
<feature type="region of interest" description="Disordered" evidence="1">
    <location>
        <begin position="212"/>
        <end position="328"/>
    </location>
</feature>
<dbReference type="GeneTree" id="ENSGT00410000028750"/>
<keyword evidence="3" id="KW-1185">Reference proteome</keyword>
<evidence type="ECO:0000256" key="1">
    <source>
        <dbReference type="SAM" id="MobiDB-lite"/>
    </source>
</evidence>
<sequence>GGGRNKNKTTGRKESALLGTAQVLKRLPGSTKSPFHHFSTGPRSQQRLQGRRGLYASPRRAPRGPRAPCALHLPDPGACAGRGRWWPGTPGGAGGWDGAGEAQRAEAGARQLGGGGGGGGPRVRPCSAVPGRGGGGARCCGAAGRVLPVELEREGAPLCARERGHGPRAARRPPGARGAGGGGAGRRGAAAALAWRDASLICQAALQTSAFPPWAPQSPRGRAQPGAAAGPAPGSGGPARVWTRRGTGLRMPRRTARCGPALTSGAPPPPPRARAGGPATPEPGRKPRLRGAQRGGRCLRAGAPAGRSGVRARGAGRGARGAGGRGGGHQPCLLRAWALTAVHTAPGGRQI</sequence>
<dbReference type="Pfam" id="PF17710">
    <property type="entry name" value="DUF5555"/>
    <property type="match status" value="1"/>
</dbReference>
<dbReference type="InterPro" id="IPR040791">
    <property type="entry name" value="DUF5555"/>
</dbReference>
<dbReference type="Proteomes" id="UP000694391">
    <property type="component" value="Unplaced"/>
</dbReference>
<reference evidence="2" key="2">
    <citation type="submission" date="2025-09" db="UniProtKB">
        <authorList>
            <consortium name="Ensembl"/>
        </authorList>
    </citation>
    <scope>IDENTIFICATION</scope>
</reference>
<evidence type="ECO:0000313" key="2">
    <source>
        <dbReference type="Ensembl" id="ENSCAFP00020034324.1"/>
    </source>
</evidence>